<evidence type="ECO:0000313" key="2">
    <source>
        <dbReference type="Proteomes" id="UP001165960"/>
    </source>
</evidence>
<name>A0ACC2UGI0_9FUNG</name>
<protein>
    <submittedName>
        <fullName evidence="1">Uncharacterized protein</fullName>
    </submittedName>
</protein>
<keyword evidence="2" id="KW-1185">Reference proteome</keyword>
<dbReference type="Proteomes" id="UP001165960">
    <property type="component" value="Unassembled WGS sequence"/>
</dbReference>
<evidence type="ECO:0000313" key="1">
    <source>
        <dbReference type="EMBL" id="KAJ9086155.1"/>
    </source>
</evidence>
<dbReference type="EMBL" id="QTSX02000731">
    <property type="protein sequence ID" value="KAJ9086155.1"/>
    <property type="molecule type" value="Genomic_DNA"/>
</dbReference>
<accession>A0ACC2UGI0</accession>
<organism evidence="1 2">
    <name type="scientific">Entomophthora muscae</name>
    <dbReference type="NCBI Taxonomy" id="34485"/>
    <lineage>
        <taxon>Eukaryota</taxon>
        <taxon>Fungi</taxon>
        <taxon>Fungi incertae sedis</taxon>
        <taxon>Zoopagomycota</taxon>
        <taxon>Entomophthoromycotina</taxon>
        <taxon>Entomophthoromycetes</taxon>
        <taxon>Entomophthorales</taxon>
        <taxon>Entomophthoraceae</taxon>
        <taxon>Entomophthora</taxon>
    </lineage>
</organism>
<sequence length="85" mass="9538">MATPHQETFLPIPKGVRIDNLLPLKTQAQGQDSTPEPKFLRAAGPMDREPARVFLILSPHKLIPRMLACAVKQAKSRKSLHQMED</sequence>
<reference evidence="1" key="1">
    <citation type="submission" date="2022-04" db="EMBL/GenBank/DDBJ databases">
        <title>Genome of the entomopathogenic fungus Entomophthora muscae.</title>
        <authorList>
            <person name="Elya C."/>
            <person name="Lovett B.R."/>
            <person name="Lee E."/>
            <person name="Macias A.M."/>
            <person name="Hajek A.E."/>
            <person name="De Bivort B.L."/>
            <person name="Kasson M.T."/>
            <person name="De Fine Licht H.H."/>
            <person name="Stajich J.E."/>
        </authorList>
    </citation>
    <scope>NUCLEOTIDE SEQUENCE</scope>
    <source>
        <strain evidence="1">Berkeley</strain>
    </source>
</reference>
<gene>
    <name evidence="1" type="ORF">DSO57_1007270</name>
</gene>
<comment type="caution">
    <text evidence="1">The sequence shown here is derived from an EMBL/GenBank/DDBJ whole genome shotgun (WGS) entry which is preliminary data.</text>
</comment>
<proteinExistence type="predicted"/>